<evidence type="ECO:0000256" key="1">
    <source>
        <dbReference type="SAM" id="SignalP"/>
    </source>
</evidence>
<feature type="signal peptide" evidence="1">
    <location>
        <begin position="1"/>
        <end position="24"/>
    </location>
</feature>
<evidence type="ECO:0000313" key="3">
    <source>
        <dbReference type="Proteomes" id="UP001258994"/>
    </source>
</evidence>
<protein>
    <recommendedName>
        <fullName evidence="4">Outer membrane protein beta-barrel domain-containing protein</fullName>
    </recommendedName>
</protein>
<dbReference type="EMBL" id="CP134145">
    <property type="protein sequence ID" value="WNC72998.1"/>
    <property type="molecule type" value="Genomic_DNA"/>
</dbReference>
<keyword evidence="3" id="KW-1185">Reference proteome</keyword>
<reference evidence="3" key="1">
    <citation type="submission" date="2023-09" db="EMBL/GenBank/DDBJ databases">
        <authorList>
            <person name="Li S."/>
            <person name="Li X."/>
            <person name="Zhang C."/>
            <person name="Zhao Z."/>
        </authorList>
    </citation>
    <scope>NUCLEOTIDE SEQUENCE [LARGE SCALE GENOMIC DNA]</scope>
    <source>
        <strain evidence="3">SQ149</strain>
    </source>
</reference>
<organism evidence="2 3">
    <name type="scientific">Thalassotalea psychrophila</name>
    <dbReference type="NCBI Taxonomy" id="3065647"/>
    <lineage>
        <taxon>Bacteria</taxon>
        <taxon>Pseudomonadati</taxon>
        <taxon>Pseudomonadota</taxon>
        <taxon>Gammaproteobacteria</taxon>
        <taxon>Alteromonadales</taxon>
        <taxon>Colwelliaceae</taxon>
        <taxon>Thalassotalea</taxon>
    </lineage>
</organism>
<dbReference type="RefSeq" id="WP_348392111.1">
    <property type="nucleotide sequence ID" value="NZ_CP134145.1"/>
</dbReference>
<name>A0ABY9TW34_9GAMM</name>
<proteinExistence type="predicted"/>
<keyword evidence="1" id="KW-0732">Signal</keyword>
<dbReference type="Proteomes" id="UP001258994">
    <property type="component" value="Chromosome"/>
</dbReference>
<evidence type="ECO:0008006" key="4">
    <source>
        <dbReference type="Google" id="ProtNLM"/>
    </source>
</evidence>
<sequence>MLKKLPLFCNGLIAIASISNIAHASDKKHFPGIFIGATTIESQTDFSYGLEYEYKFADKWGAGVVMENTDNAHEGAGIEVRLASVYFHPIEHLRLGVGVGEEKVNGSHGHPSHEEDLTRVSANWDIPVGDFEIAPTIAFDFVGSETTTVVGIAIIRPF</sequence>
<feature type="chain" id="PRO_5046605788" description="Outer membrane protein beta-barrel domain-containing protein" evidence="1">
    <location>
        <begin position="25"/>
        <end position="158"/>
    </location>
</feature>
<accession>A0ABY9TW34</accession>
<evidence type="ECO:0000313" key="2">
    <source>
        <dbReference type="EMBL" id="WNC72998.1"/>
    </source>
</evidence>
<gene>
    <name evidence="2" type="ORF">RGQ13_03175</name>
</gene>